<sequence length="74" mass="8163">MIADLKDVNKALGEKQFKLVRVIQALELEEETVAVEHEEEEPEGTTAGDNGEDEQAEDTDGSPDILCVLLFPLH</sequence>
<evidence type="ECO:0000313" key="3">
    <source>
        <dbReference type="Proteomes" id="UP000265520"/>
    </source>
</evidence>
<dbReference type="EMBL" id="LXQA010339223">
    <property type="protein sequence ID" value="MCI45077.1"/>
    <property type="molecule type" value="Genomic_DNA"/>
</dbReference>
<name>A0A392S9I9_9FABA</name>
<organism evidence="2 3">
    <name type="scientific">Trifolium medium</name>
    <dbReference type="NCBI Taxonomy" id="97028"/>
    <lineage>
        <taxon>Eukaryota</taxon>
        <taxon>Viridiplantae</taxon>
        <taxon>Streptophyta</taxon>
        <taxon>Embryophyta</taxon>
        <taxon>Tracheophyta</taxon>
        <taxon>Spermatophyta</taxon>
        <taxon>Magnoliopsida</taxon>
        <taxon>eudicotyledons</taxon>
        <taxon>Gunneridae</taxon>
        <taxon>Pentapetalae</taxon>
        <taxon>rosids</taxon>
        <taxon>fabids</taxon>
        <taxon>Fabales</taxon>
        <taxon>Fabaceae</taxon>
        <taxon>Papilionoideae</taxon>
        <taxon>50 kb inversion clade</taxon>
        <taxon>NPAAA clade</taxon>
        <taxon>Hologalegina</taxon>
        <taxon>IRL clade</taxon>
        <taxon>Trifolieae</taxon>
        <taxon>Trifolium</taxon>
    </lineage>
</organism>
<feature type="non-terminal residue" evidence="2">
    <location>
        <position position="74"/>
    </location>
</feature>
<feature type="region of interest" description="Disordered" evidence="1">
    <location>
        <begin position="31"/>
        <end position="63"/>
    </location>
</feature>
<protein>
    <submittedName>
        <fullName evidence="2">Uncharacterized protein</fullName>
    </submittedName>
</protein>
<reference evidence="2 3" key="1">
    <citation type="journal article" date="2018" name="Front. Plant Sci.">
        <title>Red Clover (Trifolium pratense) and Zigzag Clover (T. medium) - A Picture of Genomic Similarities and Differences.</title>
        <authorList>
            <person name="Dluhosova J."/>
            <person name="Istvanek J."/>
            <person name="Nedelnik J."/>
            <person name="Repkova J."/>
        </authorList>
    </citation>
    <scope>NUCLEOTIDE SEQUENCE [LARGE SCALE GENOMIC DNA]</scope>
    <source>
        <strain evidence="3">cv. 10/8</strain>
        <tissue evidence="2">Leaf</tissue>
    </source>
</reference>
<keyword evidence="3" id="KW-1185">Reference proteome</keyword>
<accession>A0A392S9I9</accession>
<evidence type="ECO:0000256" key="1">
    <source>
        <dbReference type="SAM" id="MobiDB-lite"/>
    </source>
</evidence>
<comment type="caution">
    <text evidence="2">The sequence shown here is derived from an EMBL/GenBank/DDBJ whole genome shotgun (WGS) entry which is preliminary data.</text>
</comment>
<dbReference type="AlphaFoldDB" id="A0A392S9I9"/>
<feature type="compositionally biased region" description="Acidic residues" evidence="1">
    <location>
        <begin position="31"/>
        <end position="43"/>
    </location>
</feature>
<dbReference type="Proteomes" id="UP000265520">
    <property type="component" value="Unassembled WGS sequence"/>
</dbReference>
<proteinExistence type="predicted"/>
<evidence type="ECO:0000313" key="2">
    <source>
        <dbReference type="EMBL" id="MCI45077.1"/>
    </source>
</evidence>
<feature type="compositionally biased region" description="Acidic residues" evidence="1">
    <location>
        <begin position="50"/>
        <end position="61"/>
    </location>
</feature>